<evidence type="ECO:0000313" key="4">
    <source>
        <dbReference type="Proteomes" id="UP000011087"/>
    </source>
</evidence>
<proteinExistence type="predicted"/>
<dbReference type="AlphaFoldDB" id="L1JKY7"/>
<sequence>METSREPVTPQSSLRGSPLEVKDVVGLSPLEDVGQREKMERRRAALEKHSRIFGHLPPGYHVM</sequence>
<gene>
    <name evidence="2" type="ORF">GUITHDRAFT_151576</name>
</gene>
<name>L1JKY7_GUITC</name>
<dbReference type="EMBL" id="JH992983">
    <property type="protein sequence ID" value="EKX48992.1"/>
    <property type="molecule type" value="Genomic_DNA"/>
</dbReference>
<accession>L1JKY7</accession>
<protein>
    <submittedName>
        <fullName evidence="2 3">Uncharacterized protein</fullName>
    </submittedName>
</protein>
<dbReference type="GeneID" id="17305745"/>
<reference evidence="4" key="2">
    <citation type="submission" date="2012-11" db="EMBL/GenBank/DDBJ databases">
        <authorList>
            <person name="Kuo A."/>
            <person name="Curtis B.A."/>
            <person name="Tanifuji G."/>
            <person name="Burki F."/>
            <person name="Gruber A."/>
            <person name="Irimia M."/>
            <person name="Maruyama S."/>
            <person name="Arias M.C."/>
            <person name="Ball S.G."/>
            <person name="Gile G.H."/>
            <person name="Hirakawa Y."/>
            <person name="Hopkins J.F."/>
            <person name="Rensing S.A."/>
            <person name="Schmutz J."/>
            <person name="Symeonidi A."/>
            <person name="Elias M."/>
            <person name="Eveleigh R.J."/>
            <person name="Herman E.K."/>
            <person name="Klute M.J."/>
            <person name="Nakayama T."/>
            <person name="Obornik M."/>
            <person name="Reyes-Prieto A."/>
            <person name="Armbrust E.V."/>
            <person name="Aves S.J."/>
            <person name="Beiko R.G."/>
            <person name="Coutinho P."/>
            <person name="Dacks J.B."/>
            <person name="Durnford D.G."/>
            <person name="Fast N.M."/>
            <person name="Green B.R."/>
            <person name="Grisdale C."/>
            <person name="Hempe F."/>
            <person name="Henrissat B."/>
            <person name="Hoppner M.P."/>
            <person name="Ishida K.-I."/>
            <person name="Kim E."/>
            <person name="Koreny L."/>
            <person name="Kroth P.G."/>
            <person name="Liu Y."/>
            <person name="Malik S.-B."/>
            <person name="Maier U.G."/>
            <person name="McRose D."/>
            <person name="Mock T."/>
            <person name="Neilson J.A."/>
            <person name="Onodera N.T."/>
            <person name="Poole A.M."/>
            <person name="Pritham E.J."/>
            <person name="Richards T.A."/>
            <person name="Rocap G."/>
            <person name="Roy S.W."/>
            <person name="Sarai C."/>
            <person name="Schaack S."/>
            <person name="Shirato S."/>
            <person name="Slamovits C.H."/>
            <person name="Spencer D.F."/>
            <person name="Suzuki S."/>
            <person name="Worden A.Z."/>
            <person name="Zauner S."/>
            <person name="Barry K."/>
            <person name="Bell C."/>
            <person name="Bharti A.K."/>
            <person name="Crow J.A."/>
            <person name="Grimwood J."/>
            <person name="Kramer R."/>
            <person name="Lindquist E."/>
            <person name="Lucas S."/>
            <person name="Salamov A."/>
            <person name="McFadden G.I."/>
            <person name="Lane C.E."/>
            <person name="Keeling P.J."/>
            <person name="Gray M.W."/>
            <person name="Grigoriev I.V."/>
            <person name="Archibald J.M."/>
        </authorList>
    </citation>
    <scope>NUCLEOTIDE SEQUENCE</scope>
    <source>
        <strain evidence="4">CCMP2712</strain>
    </source>
</reference>
<dbReference type="HOGENOM" id="CLU_2890527_0_0_1"/>
<evidence type="ECO:0000313" key="2">
    <source>
        <dbReference type="EMBL" id="EKX48992.1"/>
    </source>
</evidence>
<keyword evidence="4" id="KW-1185">Reference proteome</keyword>
<reference evidence="2 4" key="1">
    <citation type="journal article" date="2012" name="Nature">
        <title>Algal genomes reveal evolutionary mosaicism and the fate of nucleomorphs.</title>
        <authorList>
            <consortium name="DOE Joint Genome Institute"/>
            <person name="Curtis B.A."/>
            <person name="Tanifuji G."/>
            <person name="Burki F."/>
            <person name="Gruber A."/>
            <person name="Irimia M."/>
            <person name="Maruyama S."/>
            <person name="Arias M.C."/>
            <person name="Ball S.G."/>
            <person name="Gile G.H."/>
            <person name="Hirakawa Y."/>
            <person name="Hopkins J.F."/>
            <person name="Kuo A."/>
            <person name="Rensing S.A."/>
            <person name="Schmutz J."/>
            <person name="Symeonidi A."/>
            <person name="Elias M."/>
            <person name="Eveleigh R.J."/>
            <person name="Herman E.K."/>
            <person name="Klute M.J."/>
            <person name="Nakayama T."/>
            <person name="Obornik M."/>
            <person name="Reyes-Prieto A."/>
            <person name="Armbrust E.V."/>
            <person name="Aves S.J."/>
            <person name="Beiko R.G."/>
            <person name="Coutinho P."/>
            <person name="Dacks J.B."/>
            <person name="Durnford D.G."/>
            <person name="Fast N.M."/>
            <person name="Green B.R."/>
            <person name="Grisdale C.J."/>
            <person name="Hempel F."/>
            <person name="Henrissat B."/>
            <person name="Hoppner M.P."/>
            <person name="Ishida K."/>
            <person name="Kim E."/>
            <person name="Koreny L."/>
            <person name="Kroth P.G."/>
            <person name="Liu Y."/>
            <person name="Malik S.B."/>
            <person name="Maier U.G."/>
            <person name="McRose D."/>
            <person name="Mock T."/>
            <person name="Neilson J.A."/>
            <person name="Onodera N.T."/>
            <person name="Poole A.M."/>
            <person name="Pritham E.J."/>
            <person name="Richards T.A."/>
            <person name="Rocap G."/>
            <person name="Roy S.W."/>
            <person name="Sarai C."/>
            <person name="Schaack S."/>
            <person name="Shirato S."/>
            <person name="Slamovits C.H."/>
            <person name="Spencer D.F."/>
            <person name="Suzuki S."/>
            <person name="Worden A.Z."/>
            <person name="Zauner S."/>
            <person name="Barry K."/>
            <person name="Bell C."/>
            <person name="Bharti A.K."/>
            <person name="Crow J.A."/>
            <person name="Grimwood J."/>
            <person name="Kramer R."/>
            <person name="Lindquist E."/>
            <person name="Lucas S."/>
            <person name="Salamov A."/>
            <person name="McFadden G.I."/>
            <person name="Lane C.E."/>
            <person name="Keeling P.J."/>
            <person name="Gray M.W."/>
            <person name="Grigoriev I.V."/>
            <person name="Archibald J.M."/>
        </authorList>
    </citation>
    <scope>NUCLEOTIDE SEQUENCE</scope>
    <source>
        <strain evidence="2 4">CCMP2712</strain>
    </source>
</reference>
<dbReference type="KEGG" id="gtt:GUITHDRAFT_151576"/>
<evidence type="ECO:0000256" key="1">
    <source>
        <dbReference type="SAM" id="MobiDB-lite"/>
    </source>
</evidence>
<dbReference type="EnsemblProtists" id="EKX48992">
    <property type="protein sequence ID" value="EKX48992"/>
    <property type="gene ID" value="GUITHDRAFT_151576"/>
</dbReference>
<feature type="region of interest" description="Disordered" evidence="1">
    <location>
        <begin position="1"/>
        <end position="21"/>
    </location>
</feature>
<dbReference type="Proteomes" id="UP000011087">
    <property type="component" value="Unassembled WGS sequence"/>
</dbReference>
<organism evidence="2">
    <name type="scientific">Guillardia theta (strain CCMP2712)</name>
    <name type="common">Cryptophyte</name>
    <dbReference type="NCBI Taxonomy" id="905079"/>
    <lineage>
        <taxon>Eukaryota</taxon>
        <taxon>Cryptophyceae</taxon>
        <taxon>Pyrenomonadales</taxon>
        <taxon>Geminigeraceae</taxon>
        <taxon>Guillardia</taxon>
    </lineage>
</organism>
<dbReference type="RefSeq" id="XP_005835972.1">
    <property type="nucleotide sequence ID" value="XM_005835915.1"/>
</dbReference>
<reference evidence="3" key="3">
    <citation type="submission" date="2016-03" db="UniProtKB">
        <authorList>
            <consortium name="EnsemblProtists"/>
        </authorList>
    </citation>
    <scope>IDENTIFICATION</scope>
</reference>
<evidence type="ECO:0000313" key="3">
    <source>
        <dbReference type="EnsemblProtists" id="EKX48992"/>
    </source>
</evidence>
<dbReference type="PaxDb" id="55529-EKX48992"/>